<evidence type="ECO:0000313" key="2">
    <source>
        <dbReference type="EMBL" id="RWQ95903.1"/>
    </source>
</evidence>
<keyword evidence="3" id="KW-1185">Reference proteome</keyword>
<dbReference type="AlphaFoldDB" id="A0A443HVP0"/>
<dbReference type="Proteomes" id="UP000283841">
    <property type="component" value="Unassembled WGS sequence"/>
</dbReference>
<reference evidence="2 3" key="1">
    <citation type="journal article" date="2018" name="Front. Microbiol.">
        <title>Genomic and genetic insights into a cosmopolitan fungus, Paecilomyces variotii (Eurotiales).</title>
        <authorList>
            <person name="Urquhart A.S."/>
            <person name="Mondo S.J."/>
            <person name="Makela M.R."/>
            <person name="Hane J.K."/>
            <person name="Wiebenga A."/>
            <person name="He G."/>
            <person name="Mihaltcheva S."/>
            <person name="Pangilinan J."/>
            <person name="Lipzen A."/>
            <person name="Barry K."/>
            <person name="de Vries R.P."/>
            <person name="Grigoriev I.V."/>
            <person name="Idnurm A."/>
        </authorList>
    </citation>
    <scope>NUCLEOTIDE SEQUENCE [LARGE SCALE GENOMIC DNA]</scope>
    <source>
        <strain evidence="2 3">CBS 101075</strain>
    </source>
</reference>
<name>A0A443HVP0_BYSSP</name>
<sequence>MHFRLLFAVTSTLLAYVPIVPAHSTFAVSQRSADSLPESLFVDTPPSYLRPYVIPHYASAHAVTVGSQTYRFYVTGPSSNYAFTLMGTNAPYTTALGVLPHIHYHHYENFFTYKGRVQLWAQKDNATQQSRVLYPGDYGSVVRNTTHTFQILDPDTELVGAIVPGGFEELFYYLGSNLSTTTHTPYVPQADDGSSATGPNSSIISSLTKFDVHAQLDFEPRRDAINGTAPASNWHTGNNTLTTDGSPYFVANGWGPKYINSQYGYQIVQPLATPAQTQDTNFTLSTISISTTPKNITIPQWSFPGAAAFQVLEGNLKIQIAQYPTASLSTGDVAFVPGNLTFKYWSGSYFTKFLFLSSGKEGLDQKLIQTGAFYDYVTFPTTW</sequence>
<dbReference type="STRING" id="264951.A0A443HVP0"/>
<dbReference type="PANTHER" id="PTHR43346:SF1">
    <property type="entry name" value="QUERCETIN 2,3-DIOXYGENASE-RELATED"/>
    <property type="match status" value="1"/>
</dbReference>
<gene>
    <name evidence="2" type="ORF">C8Q69DRAFT_462973</name>
</gene>
<dbReference type="EMBL" id="RCNU01000004">
    <property type="protein sequence ID" value="RWQ95903.1"/>
    <property type="molecule type" value="Genomic_DNA"/>
</dbReference>
<dbReference type="Gene3D" id="2.60.120.10">
    <property type="entry name" value="Jelly Rolls"/>
    <property type="match status" value="2"/>
</dbReference>
<accession>A0A443HVP0</accession>
<evidence type="ECO:0000313" key="3">
    <source>
        <dbReference type="Proteomes" id="UP000283841"/>
    </source>
</evidence>
<dbReference type="VEuPathDB" id="FungiDB:C8Q69DRAFT_462973"/>
<protein>
    <submittedName>
        <fullName evidence="2">Quercetin 2,3-dioxygenase anaerobically complexed with the substrate kaempferol</fullName>
    </submittedName>
</protein>
<feature type="signal peptide" evidence="1">
    <location>
        <begin position="1"/>
        <end position="22"/>
    </location>
</feature>
<feature type="chain" id="PRO_5018993158" evidence="1">
    <location>
        <begin position="23"/>
        <end position="383"/>
    </location>
</feature>
<comment type="caution">
    <text evidence="2">The sequence shown here is derived from an EMBL/GenBank/DDBJ whole genome shotgun (WGS) entry which is preliminary data.</text>
</comment>
<keyword evidence="2" id="KW-0223">Dioxygenase</keyword>
<dbReference type="InterPro" id="IPR014710">
    <property type="entry name" value="RmlC-like_jellyroll"/>
</dbReference>
<dbReference type="CDD" id="cd02215">
    <property type="entry name" value="cupin_QDO_N_C"/>
    <property type="match status" value="1"/>
</dbReference>
<keyword evidence="1" id="KW-0732">Signal</keyword>
<dbReference type="PANTHER" id="PTHR43346">
    <property type="entry name" value="LIGAND BINDING DOMAIN PROTEIN, PUTATIVE (AFU_ORTHOLOGUE AFUA_6G14370)-RELATED"/>
    <property type="match status" value="1"/>
</dbReference>
<dbReference type="CDD" id="cd20281">
    <property type="entry name" value="cupin_QDO_C"/>
    <property type="match status" value="1"/>
</dbReference>
<organism evidence="2 3">
    <name type="scientific">Byssochlamys spectabilis</name>
    <name type="common">Paecilomyces variotii</name>
    <dbReference type="NCBI Taxonomy" id="264951"/>
    <lineage>
        <taxon>Eukaryota</taxon>
        <taxon>Fungi</taxon>
        <taxon>Dikarya</taxon>
        <taxon>Ascomycota</taxon>
        <taxon>Pezizomycotina</taxon>
        <taxon>Eurotiomycetes</taxon>
        <taxon>Eurotiomycetidae</taxon>
        <taxon>Eurotiales</taxon>
        <taxon>Thermoascaceae</taxon>
        <taxon>Paecilomyces</taxon>
    </lineage>
</organism>
<dbReference type="InterPro" id="IPR052538">
    <property type="entry name" value="Flavonoid_dioxygenase-like"/>
</dbReference>
<proteinExistence type="predicted"/>
<dbReference type="SUPFAM" id="SSF51182">
    <property type="entry name" value="RmlC-like cupins"/>
    <property type="match status" value="1"/>
</dbReference>
<keyword evidence="2" id="KW-0560">Oxidoreductase</keyword>
<dbReference type="InterPro" id="IPR011051">
    <property type="entry name" value="RmlC_Cupin_sf"/>
</dbReference>
<dbReference type="GeneID" id="39599628"/>
<dbReference type="GO" id="GO:0051213">
    <property type="term" value="F:dioxygenase activity"/>
    <property type="evidence" value="ECO:0007669"/>
    <property type="project" value="UniProtKB-KW"/>
</dbReference>
<dbReference type="RefSeq" id="XP_028485548.1">
    <property type="nucleotide sequence ID" value="XM_028630351.1"/>
</dbReference>
<evidence type="ECO:0000256" key="1">
    <source>
        <dbReference type="SAM" id="SignalP"/>
    </source>
</evidence>